<dbReference type="Proteomes" id="UP000239388">
    <property type="component" value="Unassembled WGS sequence"/>
</dbReference>
<evidence type="ECO:0000259" key="2">
    <source>
        <dbReference type="PROSITE" id="PS50975"/>
    </source>
</evidence>
<evidence type="ECO:0000256" key="1">
    <source>
        <dbReference type="PROSITE-ProRule" id="PRU00409"/>
    </source>
</evidence>
<accession>A0A2S8FP05</accession>
<dbReference type="EMBL" id="PUIB01000017">
    <property type="protein sequence ID" value="PQO33901.1"/>
    <property type="molecule type" value="Genomic_DNA"/>
</dbReference>
<evidence type="ECO:0000313" key="3">
    <source>
        <dbReference type="EMBL" id="PQO33901.1"/>
    </source>
</evidence>
<dbReference type="PIRSF" id="PIRSF016817">
    <property type="entry name" value="UCP016817_carboligase"/>
    <property type="match status" value="1"/>
</dbReference>
<keyword evidence="1" id="KW-0547">Nucleotide-binding</keyword>
<dbReference type="SUPFAM" id="SSF56059">
    <property type="entry name" value="Glutathione synthetase ATP-binding domain-like"/>
    <property type="match status" value="1"/>
</dbReference>
<dbReference type="GO" id="GO:0005524">
    <property type="term" value="F:ATP binding"/>
    <property type="evidence" value="ECO:0007669"/>
    <property type="project" value="UniProtKB-UniRule"/>
</dbReference>
<sequence length="374" mass="41740">MAASLCRSGFSVATADMFADLDTCQVAQASRLRRYPWAALSWLHESEVDAWCYTGGMENYPRLIQRMASERPLLGNSSETLRKVRDPFRLAHLAKEHGFLFPETRRSLAASSGDRWLVKPFRSAGGLQIRRCRDEPFVGQHAYVQREMEGTPMSLAVLSTSRQWTIMGVSQLLVGTKYGAPGEFIFAGAITTSLEEMGCGDELKEIIAAIHNDANLVGLWGVDFLLADRPIVLEVNPRWTATMPLYERVDDASLMSYHMAACREQTLIERSVKSMRVSGVAILYSAREFILDEARLAQLSNVFDLSREASLAKPEIADIPVLGTRIEVGHPICSVYADGGTSHEVEQRLQERIARTCAVLGQDVSWGRERHFPE</sequence>
<name>A0A2S8FP05_9BACT</name>
<feature type="domain" description="ATP-grasp" evidence="2">
    <location>
        <begin position="201"/>
        <end position="263"/>
    </location>
</feature>
<dbReference type="InterPro" id="IPR003806">
    <property type="entry name" value="ATP-grasp_PylC-type"/>
</dbReference>
<protein>
    <recommendedName>
        <fullName evidence="2">ATP-grasp domain-containing protein</fullName>
    </recommendedName>
</protein>
<organism evidence="3 4">
    <name type="scientific">Blastopirellula marina</name>
    <dbReference type="NCBI Taxonomy" id="124"/>
    <lineage>
        <taxon>Bacteria</taxon>
        <taxon>Pseudomonadati</taxon>
        <taxon>Planctomycetota</taxon>
        <taxon>Planctomycetia</taxon>
        <taxon>Pirellulales</taxon>
        <taxon>Pirellulaceae</taxon>
        <taxon>Blastopirellula</taxon>
    </lineage>
</organism>
<gene>
    <name evidence="3" type="ORF">C5Y98_16905</name>
</gene>
<evidence type="ECO:0000313" key="4">
    <source>
        <dbReference type="Proteomes" id="UP000239388"/>
    </source>
</evidence>
<reference evidence="3 4" key="1">
    <citation type="submission" date="2018-02" db="EMBL/GenBank/DDBJ databases">
        <title>Comparative genomes isolates from brazilian mangrove.</title>
        <authorList>
            <person name="Araujo J.E."/>
            <person name="Taketani R.G."/>
            <person name="Silva M.C.P."/>
            <person name="Loureco M.V."/>
            <person name="Andreote F.D."/>
        </authorList>
    </citation>
    <scope>NUCLEOTIDE SEQUENCE [LARGE SCALE GENOMIC DNA]</scope>
    <source>
        <strain evidence="3 4">NAP PRIS-MGV</strain>
    </source>
</reference>
<dbReference type="GO" id="GO:0046872">
    <property type="term" value="F:metal ion binding"/>
    <property type="evidence" value="ECO:0007669"/>
    <property type="project" value="InterPro"/>
</dbReference>
<dbReference type="Gene3D" id="3.30.470.20">
    <property type="entry name" value="ATP-grasp fold, B domain"/>
    <property type="match status" value="1"/>
</dbReference>
<keyword evidence="1" id="KW-0067">ATP-binding</keyword>
<dbReference type="InterPro" id="IPR016677">
    <property type="entry name" value="UCP016817_carboligase"/>
</dbReference>
<proteinExistence type="predicted"/>
<comment type="caution">
    <text evidence="3">The sequence shown here is derived from an EMBL/GenBank/DDBJ whole genome shotgun (WGS) entry which is preliminary data.</text>
</comment>
<dbReference type="PROSITE" id="PS50975">
    <property type="entry name" value="ATP_GRASP"/>
    <property type="match status" value="1"/>
</dbReference>
<dbReference type="InterPro" id="IPR011761">
    <property type="entry name" value="ATP-grasp"/>
</dbReference>
<dbReference type="Pfam" id="PF02655">
    <property type="entry name" value="ATP-grasp_3"/>
    <property type="match status" value="1"/>
</dbReference>
<dbReference type="AlphaFoldDB" id="A0A2S8FP05"/>